<name>A0AAW4PGC2_9EURY</name>
<organism evidence="2 3">
    <name type="scientific">Haloarcula nitratireducens</name>
    <dbReference type="NCBI Taxonomy" id="2487749"/>
    <lineage>
        <taxon>Archaea</taxon>
        <taxon>Methanobacteriati</taxon>
        <taxon>Methanobacteriota</taxon>
        <taxon>Stenosarchaea group</taxon>
        <taxon>Halobacteria</taxon>
        <taxon>Halobacteriales</taxon>
        <taxon>Haloarculaceae</taxon>
        <taxon>Haloarcula</taxon>
    </lineage>
</organism>
<keyword evidence="1" id="KW-0812">Transmembrane</keyword>
<evidence type="ECO:0000313" key="3">
    <source>
        <dbReference type="Proteomes" id="UP001430455"/>
    </source>
</evidence>
<keyword evidence="1" id="KW-0472">Membrane</keyword>
<keyword evidence="1" id="KW-1133">Transmembrane helix</keyword>
<keyword evidence="3" id="KW-1185">Reference proteome</keyword>
<feature type="transmembrane region" description="Helical" evidence="1">
    <location>
        <begin position="21"/>
        <end position="40"/>
    </location>
</feature>
<reference evidence="2 3" key="1">
    <citation type="submission" date="2021-06" db="EMBL/GenBank/DDBJ databases">
        <title>Halomicroarcula sp. a new haloarchaeum isolated from saline soil.</title>
        <authorList>
            <person name="Duran-Viseras A."/>
            <person name="Sanchez-Porro C."/>
            <person name="Ventosa A."/>
        </authorList>
    </citation>
    <scope>NUCLEOTIDE SEQUENCE [LARGE SCALE GENOMIC DNA]</scope>
    <source>
        <strain evidence="2 3">F27</strain>
    </source>
</reference>
<comment type="caution">
    <text evidence="2">The sequence shown here is derived from an EMBL/GenBank/DDBJ whole genome shotgun (WGS) entry which is preliminary data.</text>
</comment>
<keyword evidence="2" id="KW-0378">Hydrolase</keyword>
<dbReference type="EMBL" id="RKLT01000009">
    <property type="protein sequence ID" value="MBX0296668.1"/>
    <property type="molecule type" value="Genomic_DNA"/>
</dbReference>
<dbReference type="Proteomes" id="UP001430455">
    <property type="component" value="Unassembled WGS sequence"/>
</dbReference>
<evidence type="ECO:0000313" key="2">
    <source>
        <dbReference type="EMBL" id="MBX0296668.1"/>
    </source>
</evidence>
<gene>
    <name evidence="2" type="ORF">EGH23_17460</name>
</gene>
<dbReference type="Pfam" id="PF04307">
    <property type="entry name" value="YdjM"/>
    <property type="match status" value="1"/>
</dbReference>
<evidence type="ECO:0000256" key="1">
    <source>
        <dbReference type="SAM" id="Phobius"/>
    </source>
</evidence>
<feature type="transmembrane region" description="Helical" evidence="1">
    <location>
        <begin position="141"/>
        <end position="170"/>
    </location>
</feature>
<feature type="transmembrane region" description="Helical" evidence="1">
    <location>
        <begin position="60"/>
        <end position="78"/>
    </location>
</feature>
<sequence length="186" mass="20595">MWPWGHLAVGYFCYLAIVRLGARRGLTAATLLAVAFGTQFPDLVDKPLAWSVPILPSGRSLAHSLVVAAVLLTVLYWISRVYEREEIVLAFAVGYVAHSLSDLGPGTVLGLLQGDLSQLTWTTYLVWPLLAPPPYPNDSSFISHFVAFAFEPYVVFQSLLFVAAFGHWILKGQPGLRTTLYYLDPR</sequence>
<dbReference type="RefSeq" id="WP_220581261.1">
    <property type="nucleotide sequence ID" value="NZ_RKLT01000009.1"/>
</dbReference>
<feature type="transmembrane region" description="Helical" evidence="1">
    <location>
        <begin position="87"/>
        <end position="112"/>
    </location>
</feature>
<protein>
    <submittedName>
        <fullName evidence="2">Metal-dependent hydrolase</fullName>
    </submittedName>
</protein>
<proteinExistence type="predicted"/>
<dbReference type="AlphaFoldDB" id="A0AAW4PGC2"/>
<dbReference type="GO" id="GO:0016787">
    <property type="term" value="F:hydrolase activity"/>
    <property type="evidence" value="ECO:0007669"/>
    <property type="project" value="UniProtKB-KW"/>
</dbReference>
<dbReference type="InterPro" id="IPR007404">
    <property type="entry name" value="YdjM-like"/>
</dbReference>
<accession>A0AAW4PGC2</accession>